<name>A0A7S6UL15_9GAMM</name>
<evidence type="ECO:0000313" key="3">
    <source>
        <dbReference type="EMBL" id="QOW22252.1"/>
    </source>
</evidence>
<dbReference type="Pfam" id="PF03703">
    <property type="entry name" value="bPH_2"/>
    <property type="match status" value="1"/>
</dbReference>
<keyword evidence="1" id="KW-0812">Transmembrane</keyword>
<evidence type="ECO:0000313" key="4">
    <source>
        <dbReference type="Proteomes" id="UP000593932"/>
    </source>
</evidence>
<dbReference type="EMBL" id="CP063657">
    <property type="protein sequence ID" value="QOW22252.1"/>
    <property type="molecule type" value="Genomic_DNA"/>
</dbReference>
<proteinExistence type="predicted"/>
<feature type="transmembrane region" description="Helical" evidence="1">
    <location>
        <begin position="67"/>
        <end position="92"/>
    </location>
</feature>
<feature type="transmembrane region" description="Helical" evidence="1">
    <location>
        <begin position="33"/>
        <end position="55"/>
    </location>
</feature>
<dbReference type="InterPro" id="IPR005182">
    <property type="entry name" value="YdbS-like_PH"/>
</dbReference>
<dbReference type="PANTHER" id="PTHR34473">
    <property type="entry name" value="UPF0699 TRANSMEMBRANE PROTEIN YDBS"/>
    <property type="match status" value="1"/>
</dbReference>
<accession>A0A7S6UL15</accession>
<dbReference type="RefSeq" id="WP_194034791.1">
    <property type="nucleotide sequence ID" value="NZ_CP063657.1"/>
</dbReference>
<evidence type="ECO:0000256" key="1">
    <source>
        <dbReference type="SAM" id="Phobius"/>
    </source>
</evidence>
<dbReference type="PANTHER" id="PTHR34473:SF3">
    <property type="entry name" value="TRANSMEMBRANE PROTEIN-RELATED"/>
    <property type="match status" value="1"/>
</dbReference>
<keyword evidence="1" id="KW-1133">Transmembrane helix</keyword>
<organism evidence="3 4">
    <name type="scientific">Novilysobacter avium</name>
    <dbReference type="NCBI Taxonomy" id="2781023"/>
    <lineage>
        <taxon>Bacteria</taxon>
        <taxon>Pseudomonadati</taxon>
        <taxon>Pseudomonadota</taxon>
        <taxon>Gammaproteobacteria</taxon>
        <taxon>Lysobacterales</taxon>
        <taxon>Lysobacteraceae</taxon>
        <taxon>Novilysobacter</taxon>
    </lineage>
</organism>
<sequence>MTQSPPDPPGTPATGPAADQFLDWQALPARARLLFLLANAPPLAFACALGGSLLAKLGAVLLDADGAGGLPMVLVGAALGLLIGGGLGGMLGHKQFRHTYWRLDPEGLAVRRGRMWLRETRVPVTRVQHLDLKRGPLQRRRGLATLVVHTAGTRNSSVVVPNIDFDDAQFLRDRLGRQIDLDHDD</sequence>
<keyword evidence="4" id="KW-1185">Reference proteome</keyword>
<gene>
    <name evidence="3" type="ORF">INQ42_01115</name>
</gene>
<keyword evidence="1" id="KW-0472">Membrane</keyword>
<dbReference type="Proteomes" id="UP000593932">
    <property type="component" value="Chromosome"/>
</dbReference>
<feature type="domain" description="YdbS-like PH" evidence="2">
    <location>
        <begin position="97"/>
        <end position="175"/>
    </location>
</feature>
<protein>
    <submittedName>
        <fullName evidence="3">PH domain-containing protein</fullName>
    </submittedName>
</protein>
<reference evidence="3 4" key="1">
    <citation type="submission" date="2020-10" db="EMBL/GenBank/DDBJ databases">
        <title>complete genome sequencing of Lysobacter sp. H23M41.</title>
        <authorList>
            <person name="Bae J.-W."/>
            <person name="Lee S.-Y."/>
        </authorList>
    </citation>
    <scope>NUCLEOTIDE SEQUENCE [LARGE SCALE GENOMIC DNA]</scope>
    <source>
        <strain evidence="3 4">H23M41</strain>
    </source>
</reference>
<evidence type="ECO:0000259" key="2">
    <source>
        <dbReference type="Pfam" id="PF03703"/>
    </source>
</evidence>